<dbReference type="InterPro" id="IPR017907">
    <property type="entry name" value="Znf_RING_CS"/>
</dbReference>
<accession>A0A8S3ZZU9</accession>
<evidence type="ECO:0000256" key="4">
    <source>
        <dbReference type="PROSITE-ProRule" id="PRU00024"/>
    </source>
</evidence>
<dbReference type="Proteomes" id="UP000678393">
    <property type="component" value="Unassembled WGS sequence"/>
</dbReference>
<feature type="domain" description="RING-type" evidence="5">
    <location>
        <begin position="58"/>
        <end position="123"/>
    </location>
</feature>
<keyword evidence="2 4" id="KW-0863">Zinc-finger</keyword>
<dbReference type="SUPFAM" id="SSF57845">
    <property type="entry name" value="B-box zinc-binding domain"/>
    <property type="match status" value="1"/>
</dbReference>
<keyword evidence="1" id="KW-0479">Metal-binding</keyword>
<reference evidence="7" key="1">
    <citation type="submission" date="2021-04" db="EMBL/GenBank/DDBJ databases">
        <authorList>
            <consortium name="Molecular Ecology Group"/>
        </authorList>
    </citation>
    <scope>NUCLEOTIDE SEQUENCE</scope>
</reference>
<dbReference type="AlphaFoldDB" id="A0A8S3ZZU9"/>
<evidence type="ECO:0000313" key="8">
    <source>
        <dbReference type="Proteomes" id="UP000678393"/>
    </source>
</evidence>
<keyword evidence="8" id="KW-1185">Reference proteome</keyword>
<dbReference type="InterPro" id="IPR027370">
    <property type="entry name" value="Znf-RING_euk"/>
</dbReference>
<evidence type="ECO:0000259" key="6">
    <source>
        <dbReference type="PROSITE" id="PS50119"/>
    </source>
</evidence>
<dbReference type="InterPro" id="IPR013083">
    <property type="entry name" value="Znf_RING/FYVE/PHD"/>
</dbReference>
<dbReference type="InterPro" id="IPR001841">
    <property type="entry name" value="Znf_RING"/>
</dbReference>
<dbReference type="PROSITE" id="PS00518">
    <property type="entry name" value="ZF_RING_1"/>
    <property type="match status" value="1"/>
</dbReference>
<dbReference type="InterPro" id="IPR047153">
    <property type="entry name" value="TRIM45/56/19-like"/>
</dbReference>
<feature type="domain" description="B box-type" evidence="6">
    <location>
        <begin position="155"/>
        <end position="198"/>
    </location>
</feature>
<dbReference type="OrthoDB" id="342730at2759"/>
<protein>
    <submittedName>
        <fullName evidence="7">Uncharacterized protein</fullName>
    </submittedName>
</protein>
<keyword evidence="3" id="KW-0862">Zinc</keyword>
<dbReference type="Gene3D" id="3.30.40.10">
    <property type="entry name" value="Zinc/RING finger domain, C3HC4 (zinc finger)"/>
    <property type="match status" value="1"/>
</dbReference>
<dbReference type="Pfam" id="PF00643">
    <property type="entry name" value="zf-B_box"/>
    <property type="match status" value="1"/>
</dbReference>
<dbReference type="EMBL" id="CAJHNH020005268">
    <property type="protein sequence ID" value="CAG5132326.1"/>
    <property type="molecule type" value="Genomic_DNA"/>
</dbReference>
<comment type="caution">
    <text evidence="7">The sequence shown here is derived from an EMBL/GenBank/DDBJ whole genome shotgun (WGS) entry which is preliminary data.</text>
</comment>
<organism evidence="7 8">
    <name type="scientific">Candidula unifasciata</name>
    <dbReference type="NCBI Taxonomy" id="100452"/>
    <lineage>
        <taxon>Eukaryota</taxon>
        <taxon>Metazoa</taxon>
        <taxon>Spiralia</taxon>
        <taxon>Lophotrochozoa</taxon>
        <taxon>Mollusca</taxon>
        <taxon>Gastropoda</taxon>
        <taxon>Heterobranchia</taxon>
        <taxon>Euthyneura</taxon>
        <taxon>Panpulmonata</taxon>
        <taxon>Eupulmonata</taxon>
        <taxon>Stylommatophora</taxon>
        <taxon>Helicina</taxon>
        <taxon>Helicoidea</taxon>
        <taxon>Geomitridae</taxon>
        <taxon>Candidula</taxon>
    </lineage>
</organism>
<evidence type="ECO:0000256" key="1">
    <source>
        <dbReference type="ARBA" id="ARBA00022723"/>
    </source>
</evidence>
<evidence type="ECO:0000259" key="5">
    <source>
        <dbReference type="PROSITE" id="PS50089"/>
    </source>
</evidence>
<dbReference type="SMART" id="SM00184">
    <property type="entry name" value="RING"/>
    <property type="match status" value="1"/>
</dbReference>
<dbReference type="GO" id="GO:0061630">
    <property type="term" value="F:ubiquitin protein ligase activity"/>
    <property type="evidence" value="ECO:0007669"/>
    <property type="project" value="TreeGrafter"/>
</dbReference>
<name>A0A8S3ZZU9_9EUPU</name>
<gene>
    <name evidence="7" type="ORF">CUNI_LOCUS17884</name>
</gene>
<dbReference type="GO" id="GO:0060340">
    <property type="term" value="P:positive regulation of type I interferon-mediated signaling pathway"/>
    <property type="evidence" value="ECO:0007669"/>
    <property type="project" value="TreeGrafter"/>
</dbReference>
<proteinExistence type="predicted"/>
<dbReference type="SUPFAM" id="SSF57850">
    <property type="entry name" value="RING/U-box"/>
    <property type="match status" value="1"/>
</dbReference>
<dbReference type="PROSITE" id="PS50119">
    <property type="entry name" value="ZF_BBOX"/>
    <property type="match status" value="1"/>
</dbReference>
<dbReference type="InterPro" id="IPR000315">
    <property type="entry name" value="Znf_B-box"/>
</dbReference>
<dbReference type="PANTHER" id="PTHR25462:SF299">
    <property type="entry name" value="E3 UBIQUITIN-PROTEIN LIGASE TRIM56"/>
    <property type="match status" value="1"/>
</dbReference>
<dbReference type="PANTHER" id="PTHR25462">
    <property type="entry name" value="BONUS, ISOFORM C-RELATED"/>
    <property type="match status" value="1"/>
</dbReference>
<dbReference type="PROSITE" id="PS50089">
    <property type="entry name" value="ZF_RING_2"/>
    <property type="match status" value="1"/>
</dbReference>
<evidence type="ECO:0000256" key="2">
    <source>
        <dbReference type="ARBA" id="ARBA00022771"/>
    </source>
</evidence>
<sequence>MAKSAQFESDAFVGKKPDMTPSTAHLLMDEDTRTSSFSLNKRSMVLDEDRFEDRFLRCNVCKARFSNVSLPRMLTCHHSFCQPCIDRLYSAAKAQRSTNPTPLRCLPLSIPVSAVIISCPVCKGAFIATDENVKKLPTDHRIVQLMDFVRHTDRYTVTFCSVHRLPLNFFCDQCIQPICRNCTANSHKEADGHLVIDLEDAMVKYSPVLDNLVTEMEAESICLEEKLICLESVVKNVELVKVDLLGQVRSCVSKMRDLLNAREKALVAKVHQQTGMERNKLQEKSKQLTDRRQMLVEKTNKLREAKDKSMIEEMFKIHQEVRECRSEPRLRVREVDDGIMTTFYLNTQDEATLASRINNFCDVVSKVQTTSAKVKPQRNNFLYRSSSFR</sequence>
<dbReference type="GO" id="GO:0008270">
    <property type="term" value="F:zinc ion binding"/>
    <property type="evidence" value="ECO:0007669"/>
    <property type="project" value="UniProtKB-KW"/>
</dbReference>
<evidence type="ECO:0000313" key="7">
    <source>
        <dbReference type="EMBL" id="CAG5132326.1"/>
    </source>
</evidence>
<dbReference type="Pfam" id="PF13445">
    <property type="entry name" value="zf-RING_UBOX"/>
    <property type="match status" value="1"/>
</dbReference>
<dbReference type="Gene3D" id="3.30.160.60">
    <property type="entry name" value="Classic Zinc Finger"/>
    <property type="match status" value="1"/>
</dbReference>
<evidence type="ECO:0000256" key="3">
    <source>
        <dbReference type="ARBA" id="ARBA00022833"/>
    </source>
</evidence>
<dbReference type="GO" id="GO:0005654">
    <property type="term" value="C:nucleoplasm"/>
    <property type="evidence" value="ECO:0007669"/>
    <property type="project" value="TreeGrafter"/>
</dbReference>
<dbReference type="GO" id="GO:0045087">
    <property type="term" value="P:innate immune response"/>
    <property type="evidence" value="ECO:0007669"/>
    <property type="project" value="TreeGrafter"/>
</dbReference>